<evidence type="ECO:0000313" key="6">
    <source>
        <dbReference type="Proteomes" id="UP001319121"/>
    </source>
</evidence>
<feature type="domain" description="CRM" evidence="4">
    <location>
        <begin position="2"/>
        <end position="98"/>
    </location>
</feature>
<gene>
    <name evidence="5" type="ORF">FGKAn22_05300</name>
</gene>
<dbReference type="NCBIfam" id="TIGR00253">
    <property type="entry name" value="RNA_bind_YhbY"/>
    <property type="match status" value="1"/>
</dbReference>
<sequence length="118" mass="13236">MLSLTVSERRDLKARAHALNPTVMIGNAGLTEAVLREIAITLKNHELIKIRVMSDERAQREAILESICTQLNAAPVQHIGKILVVYQPNPEAKQIEIKKMPRHKGKKPLTKKQLGSRT</sequence>
<reference evidence="5 6" key="1">
    <citation type="submission" date="2019-03" db="EMBL/GenBank/DDBJ databases">
        <title>Complete genome sequence of Ferrigenium kumadai strain An22, a microaerophilic iron-oxidizing bacterium isolated from a paddy field soil.</title>
        <authorList>
            <person name="Watanabe T."/>
            <person name="Asakawa S."/>
        </authorList>
    </citation>
    <scope>NUCLEOTIDE SEQUENCE [LARGE SCALE GENOMIC DNA]</scope>
    <source>
        <strain evidence="5 6">An22</strain>
    </source>
</reference>
<feature type="compositionally biased region" description="Basic residues" evidence="3">
    <location>
        <begin position="100"/>
        <end position="110"/>
    </location>
</feature>
<evidence type="ECO:0000256" key="2">
    <source>
        <dbReference type="PROSITE-ProRule" id="PRU00626"/>
    </source>
</evidence>
<evidence type="ECO:0000256" key="1">
    <source>
        <dbReference type="ARBA" id="ARBA00022884"/>
    </source>
</evidence>
<dbReference type="SMART" id="SM01103">
    <property type="entry name" value="CRS1_YhbY"/>
    <property type="match status" value="1"/>
</dbReference>
<dbReference type="PANTHER" id="PTHR40065">
    <property type="entry name" value="RNA-BINDING PROTEIN YHBY"/>
    <property type="match status" value="1"/>
</dbReference>
<dbReference type="Proteomes" id="UP001319121">
    <property type="component" value="Chromosome"/>
</dbReference>
<dbReference type="KEGG" id="fku:FGKAn22_05300"/>
<dbReference type="Gene3D" id="3.30.110.60">
    <property type="entry name" value="YhbY-like"/>
    <property type="match status" value="1"/>
</dbReference>
<keyword evidence="6" id="KW-1185">Reference proteome</keyword>
<protein>
    <recommendedName>
        <fullName evidence="4">CRM domain-containing protein</fullName>
    </recommendedName>
</protein>
<dbReference type="PROSITE" id="PS51295">
    <property type="entry name" value="CRM"/>
    <property type="match status" value="1"/>
</dbReference>
<evidence type="ECO:0000256" key="3">
    <source>
        <dbReference type="SAM" id="MobiDB-lite"/>
    </source>
</evidence>
<dbReference type="InterPro" id="IPR051925">
    <property type="entry name" value="RNA-binding_domain"/>
</dbReference>
<dbReference type="InterPro" id="IPR017924">
    <property type="entry name" value="RNA-binding_YhbY"/>
</dbReference>
<dbReference type="SUPFAM" id="SSF75471">
    <property type="entry name" value="YhbY-like"/>
    <property type="match status" value="1"/>
</dbReference>
<dbReference type="RefSeq" id="WP_212786448.1">
    <property type="nucleotide sequence ID" value="NZ_AP019536.1"/>
</dbReference>
<dbReference type="Pfam" id="PF01985">
    <property type="entry name" value="CRS1_YhbY"/>
    <property type="match status" value="1"/>
</dbReference>
<dbReference type="InterPro" id="IPR035920">
    <property type="entry name" value="YhbY-like_sf"/>
</dbReference>
<evidence type="ECO:0000259" key="4">
    <source>
        <dbReference type="PROSITE" id="PS51295"/>
    </source>
</evidence>
<dbReference type="InterPro" id="IPR001890">
    <property type="entry name" value="RNA-binding_CRM"/>
</dbReference>
<proteinExistence type="predicted"/>
<evidence type="ECO:0000313" key="5">
    <source>
        <dbReference type="EMBL" id="BBI98837.1"/>
    </source>
</evidence>
<organism evidence="5 6">
    <name type="scientific">Ferrigenium kumadai</name>
    <dbReference type="NCBI Taxonomy" id="1682490"/>
    <lineage>
        <taxon>Bacteria</taxon>
        <taxon>Pseudomonadati</taxon>
        <taxon>Pseudomonadota</taxon>
        <taxon>Betaproteobacteria</taxon>
        <taxon>Nitrosomonadales</taxon>
        <taxon>Gallionellaceae</taxon>
        <taxon>Ferrigenium</taxon>
    </lineage>
</organism>
<dbReference type="PANTHER" id="PTHR40065:SF3">
    <property type="entry name" value="RNA-BINDING PROTEIN YHBY"/>
    <property type="match status" value="1"/>
</dbReference>
<dbReference type="AlphaFoldDB" id="A0AAN1W036"/>
<dbReference type="EMBL" id="AP019536">
    <property type="protein sequence ID" value="BBI98837.1"/>
    <property type="molecule type" value="Genomic_DNA"/>
</dbReference>
<feature type="region of interest" description="Disordered" evidence="3">
    <location>
        <begin position="97"/>
        <end position="118"/>
    </location>
</feature>
<name>A0AAN1W036_9PROT</name>
<dbReference type="GO" id="GO:0003723">
    <property type="term" value="F:RNA binding"/>
    <property type="evidence" value="ECO:0007669"/>
    <property type="project" value="UniProtKB-UniRule"/>
</dbReference>
<keyword evidence="1 2" id="KW-0694">RNA-binding</keyword>
<accession>A0AAN1W036</accession>